<feature type="transmembrane region" description="Helical" evidence="8">
    <location>
        <begin position="20"/>
        <end position="44"/>
    </location>
</feature>
<dbReference type="InterPro" id="IPR036396">
    <property type="entry name" value="Cyt_P450_sf"/>
</dbReference>
<dbReference type="GO" id="GO:0016705">
    <property type="term" value="F:oxidoreductase activity, acting on paired donors, with incorporation or reduction of molecular oxygen"/>
    <property type="evidence" value="ECO:0007669"/>
    <property type="project" value="InterPro"/>
</dbReference>
<keyword evidence="5" id="KW-0560">Oxidoreductase</keyword>
<comment type="caution">
    <text evidence="9">The sequence shown here is derived from an EMBL/GenBank/DDBJ whole genome shotgun (WGS) entry which is preliminary data.</text>
</comment>
<dbReference type="InterPro" id="IPR051996">
    <property type="entry name" value="Cytochrome_P450_78A"/>
</dbReference>
<sequence length="313" mass="35201">MASSSSSYSFSHLDLTFLFFLLPSTFLSPLMALLVLLLCALWFYRAPRVGRVEGVQVHPGAPGRRPRALRPLRAPRPRLARQIRAGDPAHGVLGGAHPVRRLVRAQHGPGDPEQLRLRRSPRQGIRVRAPLPPRHGLRPLRRVLAQPPPRLRHPLVRPAGSRLARTALIGDRMLGDVETLMRRDGSVEIKRSSIRISEQLDGERVRENFDFAKGRARSWKGCEEGYELLGLFNWSDHFPILAGRAEECRSLVKRVNVFVGEIIEEHRMRRRRMMMSTGGGGVMGDVVGDFVDVLLDLEKEAKLSDADIVAVLW</sequence>
<gene>
    <name evidence="9" type="ORF">ACMD2_26895</name>
</gene>
<keyword evidence="8" id="KW-0812">Transmembrane</keyword>
<protein>
    <submittedName>
        <fullName evidence="9">Cytochrome P450 78A5</fullName>
    </submittedName>
</protein>
<comment type="cofactor">
    <cofactor evidence="1">
        <name>heme</name>
        <dbReference type="ChEBI" id="CHEBI:30413"/>
    </cofactor>
</comment>
<dbReference type="STRING" id="4615.A0A199UUD2"/>
<evidence type="ECO:0000256" key="7">
    <source>
        <dbReference type="ARBA" id="ARBA00023033"/>
    </source>
</evidence>
<keyword evidence="3" id="KW-0349">Heme</keyword>
<dbReference type="GO" id="GO:0004497">
    <property type="term" value="F:monooxygenase activity"/>
    <property type="evidence" value="ECO:0007669"/>
    <property type="project" value="UniProtKB-KW"/>
</dbReference>
<dbReference type="Proteomes" id="UP000092600">
    <property type="component" value="Unassembled WGS sequence"/>
</dbReference>
<name>A0A199UUD2_ANACO</name>
<dbReference type="GO" id="GO:0020037">
    <property type="term" value="F:heme binding"/>
    <property type="evidence" value="ECO:0007669"/>
    <property type="project" value="InterPro"/>
</dbReference>
<dbReference type="PANTHER" id="PTHR47946:SF14">
    <property type="entry name" value="CYTOCHROME P450 FAMILY PROTEIN"/>
    <property type="match status" value="1"/>
</dbReference>
<organism evidence="9 10">
    <name type="scientific">Ananas comosus</name>
    <name type="common">Pineapple</name>
    <name type="synonym">Ananas ananas</name>
    <dbReference type="NCBI Taxonomy" id="4615"/>
    <lineage>
        <taxon>Eukaryota</taxon>
        <taxon>Viridiplantae</taxon>
        <taxon>Streptophyta</taxon>
        <taxon>Embryophyta</taxon>
        <taxon>Tracheophyta</taxon>
        <taxon>Spermatophyta</taxon>
        <taxon>Magnoliopsida</taxon>
        <taxon>Liliopsida</taxon>
        <taxon>Poales</taxon>
        <taxon>Bromeliaceae</taxon>
        <taxon>Bromelioideae</taxon>
        <taxon>Ananas</taxon>
    </lineage>
</organism>
<keyword evidence="4" id="KW-0479">Metal-binding</keyword>
<keyword evidence="7" id="KW-0503">Monooxygenase</keyword>
<dbReference type="PANTHER" id="PTHR47946">
    <property type="entry name" value="CYTOCHROME P450 78A7-RELATED"/>
    <property type="match status" value="1"/>
</dbReference>
<evidence type="ECO:0000256" key="2">
    <source>
        <dbReference type="ARBA" id="ARBA00010617"/>
    </source>
</evidence>
<evidence type="ECO:0000256" key="6">
    <source>
        <dbReference type="ARBA" id="ARBA00023004"/>
    </source>
</evidence>
<reference evidence="9 10" key="1">
    <citation type="journal article" date="2016" name="DNA Res.">
        <title>The draft genome of MD-2 pineapple using hybrid error correction of long reads.</title>
        <authorList>
            <person name="Redwan R.M."/>
            <person name="Saidin A."/>
            <person name="Kumar S.V."/>
        </authorList>
    </citation>
    <scope>NUCLEOTIDE SEQUENCE [LARGE SCALE GENOMIC DNA]</scope>
    <source>
        <strain evidence="10">cv. MD2</strain>
        <tissue evidence="9">Leaf</tissue>
    </source>
</reference>
<keyword evidence="8" id="KW-0472">Membrane</keyword>
<evidence type="ECO:0000256" key="1">
    <source>
        <dbReference type="ARBA" id="ARBA00001971"/>
    </source>
</evidence>
<proteinExistence type="inferred from homology"/>
<evidence type="ECO:0000313" key="10">
    <source>
        <dbReference type="Proteomes" id="UP000092600"/>
    </source>
</evidence>
<evidence type="ECO:0000256" key="3">
    <source>
        <dbReference type="ARBA" id="ARBA00022617"/>
    </source>
</evidence>
<dbReference type="SUPFAM" id="SSF48264">
    <property type="entry name" value="Cytochrome P450"/>
    <property type="match status" value="1"/>
</dbReference>
<dbReference type="GO" id="GO:0005506">
    <property type="term" value="F:iron ion binding"/>
    <property type="evidence" value="ECO:0007669"/>
    <property type="project" value="InterPro"/>
</dbReference>
<evidence type="ECO:0000256" key="8">
    <source>
        <dbReference type="SAM" id="Phobius"/>
    </source>
</evidence>
<dbReference type="AlphaFoldDB" id="A0A199UUD2"/>
<dbReference type="EMBL" id="LSRQ01005036">
    <property type="protein sequence ID" value="OAY68241.1"/>
    <property type="molecule type" value="Genomic_DNA"/>
</dbReference>
<comment type="similarity">
    <text evidence="2">Belongs to the cytochrome P450 family.</text>
</comment>
<evidence type="ECO:0000256" key="5">
    <source>
        <dbReference type="ARBA" id="ARBA00023002"/>
    </source>
</evidence>
<evidence type="ECO:0000256" key="4">
    <source>
        <dbReference type="ARBA" id="ARBA00022723"/>
    </source>
</evidence>
<accession>A0A199UUD2</accession>
<evidence type="ECO:0000313" key="9">
    <source>
        <dbReference type="EMBL" id="OAY68241.1"/>
    </source>
</evidence>
<keyword evidence="8" id="KW-1133">Transmembrane helix</keyword>
<keyword evidence="6" id="KW-0408">Iron</keyword>